<dbReference type="EMBL" id="JACJVJ010000001">
    <property type="protein sequence ID" value="MBC2776923.1"/>
    <property type="molecule type" value="Genomic_DNA"/>
</dbReference>
<keyword evidence="4" id="KW-0804">Transcription</keyword>
<dbReference type="GO" id="GO:0003700">
    <property type="term" value="F:DNA-binding transcription factor activity"/>
    <property type="evidence" value="ECO:0007669"/>
    <property type="project" value="InterPro"/>
</dbReference>
<dbReference type="Pfam" id="PF00126">
    <property type="entry name" value="HTH_1"/>
    <property type="match status" value="1"/>
</dbReference>
<feature type="domain" description="HTH lysR-type" evidence="5">
    <location>
        <begin position="1"/>
        <end position="59"/>
    </location>
</feature>
<dbReference type="PROSITE" id="PS50931">
    <property type="entry name" value="HTH_LYSR"/>
    <property type="match status" value="1"/>
</dbReference>
<reference evidence="6 7" key="1">
    <citation type="submission" date="2020-08" db="EMBL/GenBank/DDBJ databases">
        <title>Draft genome sequence of Parasphingopyxis sp. GrpM-11.</title>
        <authorList>
            <person name="Oh J."/>
            <person name="Roh D.-H."/>
        </authorList>
    </citation>
    <scope>NUCLEOTIDE SEQUENCE [LARGE SCALE GENOMIC DNA]</scope>
    <source>
        <strain evidence="6 7">GrpM-11</strain>
    </source>
</reference>
<evidence type="ECO:0000313" key="6">
    <source>
        <dbReference type="EMBL" id="MBC2776923.1"/>
    </source>
</evidence>
<dbReference type="CDD" id="cd08471">
    <property type="entry name" value="PBP2_CrgA_like_2"/>
    <property type="match status" value="1"/>
</dbReference>
<evidence type="ECO:0000256" key="1">
    <source>
        <dbReference type="ARBA" id="ARBA00009437"/>
    </source>
</evidence>
<gene>
    <name evidence="6" type="ORF">H6P80_04740</name>
</gene>
<comment type="similarity">
    <text evidence="1">Belongs to the LysR transcriptional regulatory family.</text>
</comment>
<dbReference type="GO" id="GO:0006351">
    <property type="term" value="P:DNA-templated transcription"/>
    <property type="evidence" value="ECO:0007669"/>
    <property type="project" value="TreeGrafter"/>
</dbReference>
<dbReference type="PANTHER" id="PTHR30537:SF5">
    <property type="entry name" value="HTH-TYPE TRANSCRIPTIONAL ACTIVATOR TTDR-RELATED"/>
    <property type="match status" value="1"/>
</dbReference>
<protein>
    <submittedName>
        <fullName evidence="6">LysR family transcriptional regulator</fullName>
    </submittedName>
</protein>
<dbReference type="FunFam" id="1.10.10.10:FF:000001">
    <property type="entry name" value="LysR family transcriptional regulator"/>
    <property type="match status" value="1"/>
</dbReference>
<comment type="caution">
    <text evidence="6">The sequence shown here is derived from an EMBL/GenBank/DDBJ whole genome shotgun (WGS) entry which is preliminary data.</text>
</comment>
<dbReference type="AlphaFoldDB" id="A0A842HWT1"/>
<dbReference type="InterPro" id="IPR036390">
    <property type="entry name" value="WH_DNA-bd_sf"/>
</dbReference>
<dbReference type="RefSeq" id="WP_185800171.1">
    <property type="nucleotide sequence ID" value="NZ_JACJVJ010000001.1"/>
</dbReference>
<proteinExistence type="inferred from homology"/>
<keyword evidence="2" id="KW-0805">Transcription regulation</keyword>
<name>A0A842HWT1_9SPHN</name>
<evidence type="ECO:0000256" key="2">
    <source>
        <dbReference type="ARBA" id="ARBA00023015"/>
    </source>
</evidence>
<organism evidence="6 7">
    <name type="scientific">Parasphingopyxis marina</name>
    <dbReference type="NCBI Taxonomy" id="2761622"/>
    <lineage>
        <taxon>Bacteria</taxon>
        <taxon>Pseudomonadati</taxon>
        <taxon>Pseudomonadota</taxon>
        <taxon>Alphaproteobacteria</taxon>
        <taxon>Sphingomonadales</taxon>
        <taxon>Sphingomonadaceae</taxon>
        <taxon>Parasphingopyxis</taxon>
    </lineage>
</organism>
<dbReference type="GO" id="GO:0043565">
    <property type="term" value="F:sequence-specific DNA binding"/>
    <property type="evidence" value="ECO:0007669"/>
    <property type="project" value="TreeGrafter"/>
</dbReference>
<dbReference type="SUPFAM" id="SSF46785">
    <property type="entry name" value="Winged helix' DNA-binding domain"/>
    <property type="match status" value="1"/>
</dbReference>
<evidence type="ECO:0000256" key="3">
    <source>
        <dbReference type="ARBA" id="ARBA00023125"/>
    </source>
</evidence>
<dbReference type="Gene3D" id="3.40.190.290">
    <property type="match status" value="1"/>
</dbReference>
<evidence type="ECO:0000256" key="4">
    <source>
        <dbReference type="ARBA" id="ARBA00023163"/>
    </source>
</evidence>
<keyword evidence="7" id="KW-1185">Reference proteome</keyword>
<sequence>MDRLDSMALFLDVAECGSLSAAGRRLGIPLATVSRRIADLETHLGTRLFNRTTRSLVLTEAGQGYRAACGRILDDVDEAERAAAGEYVAPRGELILAAPLAFGRLHMTPVVADFLAAYPDIDVRMLLADRLAHLLDDHIDLALRIGDLPDSTMVATRVGEVRRVLCAAPRYLEDRGTPETIAALADHRAIAFSSLGPPGQWDFGTDRAERSVPVSARLTVNSAEAAVDACIAGAGIVRLLSYQCADAVRDGRLVLLLEDEEPAPWPIHLVRAGQERAPVKIRAFLDFATPRLRARLAQD</sequence>
<dbReference type="PANTHER" id="PTHR30537">
    <property type="entry name" value="HTH-TYPE TRANSCRIPTIONAL REGULATOR"/>
    <property type="match status" value="1"/>
</dbReference>
<keyword evidence="3" id="KW-0238">DNA-binding</keyword>
<dbReference type="Gene3D" id="1.10.10.10">
    <property type="entry name" value="Winged helix-like DNA-binding domain superfamily/Winged helix DNA-binding domain"/>
    <property type="match status" value="1"/>
</dbReference>
<evidence type="ECO:0000313" key="7">
    <source>
        <dbReference type="Proteomes" id="UP000564378"/>
    </source>
</evidence>
<dbReference type="SUPFAM" id="SSF53850">
    <property type="entry name" value="Periplasmic binding protein-like II"/>
    <property type="match status" value="1"/>
</dbReference>
<dbReference type="InterPro" id="IPR036388">
    <property type="entry name" value="WH-like_DNA-bd_sf"/>
</dbReference>
<dbReference type="InterPro" id="IPR058163">
    <property type="entry name" value="LysR-type_TF_proteobact-type"/>
</dbReference>
<evidence type="ECO:0000259" key="5">
    <source>
        <dbReference type="PROSITE" id="PS50931"/>
    </source>
</evidence>
<dbReference type="Pfam" id="PF03466">
    <property type="entry name" value="LysR_substrate"/>
    <property type="match status" value="1"/>
</dbReference>
<dbReference type="InterPro" id="IPR005119">
    <property type="entry name" value="LysR_subst-bd"/>
</dbReference>
<dbReference type="Proteomes" id="UP000564378">
    <property type="component" value="Unassembled WGS sequence"/>
</dbReference>
<accession>A0A842HWT1</accession>
<dbReference type="InterPro" id="IPR000847">
    <property type="entry name" value="LysR_HTH_N"/>
</dbReference>